<evidence type="ECO:0000313" key="6">
    <source>
        <dbReference type="Proteomes" id="UP000318483"/>
    </source>
</evidence>
<name>A0A5B8I9J1_9RHOB</name>
<feature type="domain" description="Glycosyltransferase 2-like" evidence="4">
    <location>
        <begin position="19"/>
        <end position="175"/>
    </location>
</feature>
<keyword evidence="5" id="KW-0614">Plasmid</keyword>
<dbReference type="InterPro" id="IPR050834">
    <property type="entry name" value="Glycosyltransf_2"/>
</dbReference>
<dbReference type="InterPro" id="IPR029044">
    <property type="entry name" value="Nucleotide-diphossugar_trans"/>
</dbReference>
<keyword evidence="3 5" id="KW-0808">Transferase</keyword>
<dbReference type="GO" id="GO:0016757">
    <property type="term" value="F:glycosyltransferase activity"/>
    <property type="evidence" value="ECO:0007669"/>
    <property type="project" value="UniProtKB-KW"/>
</dbReference>
<geneLocation type="plasmid" evidence="5 6">
    <name>unnamed2</name>
</geneLocation>
<organism evidence="5 6">
    <name type="scientific">Qingshengfaniella alkalisoli</name>
    <dbReference type="NCBI Taxonomy" id="2599296"/>
    <lineage>
        <taxon>Bacteria</taxon>
        <taxon>Pseudomonadati</taxon>
        <taxon>Pseudomonadota</taxon>
        <taxon>Alphaproteobacteria</taxon>
        <taxon>Rhodobacterales</taxon>
        <taxon>Paracoccaceae</taxon>
        <taxon>Qingshengfaniella</taxon>
    </lineage>
</organism>
<dbReference type="KEGG" id="lit:FPZ52_14770"/>
<dbReference type="PANTHER" id="PTHR43685:SF5">
    <property type="entry name" value="GLYCOSYLTRANSFERASE EPSE-RELATED"/>
    <property type="match status" value="1"/>
</dbReference>
<evidence type="ECO:0000256" key="3">
    <source>
        <dbReference type="ARBA" id="ARBA00022679"/>
    </source>
</evidence>
<dbReference type="PANTHER" id="PTHR43685">
    <property type="entry name" value="GLYCOSYLTRANSFERASE"/>
    <property type="match status" value="1"/>
</dbReference>
<evidence type="ECO:0000313" key="5">
    <source>
        <dbReference type="EMBL" id="QDY70955.1"/>
    </source>
</evidence>
<dbReference type="AlphaFoldDB" id="A0A5B8I9J1"/>
<dbReference type="RefSeq" id="WP_146366371.1">
    <property type="nucleotide sequence ID" value="NZ_CP042263.1"/>
</dbReference>
<dbReference type="InterPro" id="IPR001173">
    <property type="entry name" value="Glyco_trans_2-like"/>
</dbReference>
<gene>
    <name evidence="5" type="ORF">FPZ52_14770</name>
</gene>
<dbReference type="Gene3D" id="3.90.550.10">
    <property type="entry name" value="Spore Coat Polysaccharide Biosynthesis Protein SpsA, Chain A"/>
    <property type="match status" value="1"/>
</dbReference>
<dbReference type="Pfam" id="PF00535">
    <property type="entry name" value="Glycos_transf_2"/>
    <property type="match status" value="1"/>
</dbReference>
<dbReference type="Proteomes" id="UP000318483">
    <property type="component" value="Plasmid unnamed2"/>
</dbReference>
<dbReference type="OrthoDB" id="5291101at2"/>
<sequence length="358" mass="40619">MSKVVTVESVDMPDQPEVSVLLAVHNGARYLESAVRSIMAQTLRNIEIVVVDDCSTDESPDILAQLAAEDSRIRLLRTPRNLRLAGALNYGLDHVRAPYVARMDDDDYSFPERLAIQKAYLDAHPDITLLGSSIEWMDAEGGFMRRSIRSRDSEAVRWSARFSLNVSHPTFMFRRHFPDGTMLQYDTQLHLSEDYELICRLLSAGGKVVCLPDVLLRYRFHSQSVSRKKFRAQVAESRDVGEAFQKRELPADIVEAIGPLRACFFGLAEVTPERLKGCFSGARAMLAHDIATNPSRARWYRRQTTQFVVWALERGGASTRQILLGFLRYAPDLFPALVLRRMETKRLLPKIFDSEPSV</sequence>
<dbReference type="SUPFAM" id="SSF53448">
    <property type="entry name" value="Nucleotide-diphospho-sugar transferases"/>
    <property type="match status" value="1"/>
</dbReference>
<proteinExistence type="inferred from homology"/>
<evidence type="ECO:0000256" key="2">
    <source>
        <dbReference type="ARBA" id="ARBA00022676"/>
    </source>
</evidence>
<evidence type="ECO:0000256" key="1">
    <source>
        <dbReference type="ARBA" id="ARBA00006739"/>
    </source>
</evidence>
<comment type="similarity">
    <text evidence="1">Belongs to the glycosyltransferase 2 family.</text>
</comment>
<accession>A0A5B8I9J1</accession>
<reference evidence="5 6" key="1">
    <citation type="submission" date="2019-07" db="EMBL/GenBank/DDBJ databases">
        <title>Litoreibacter alkalisoli sp. nov., isolated from saline-alkaline soil.</title>
        <authorList>
            <person name="Wang S."/>
            <person name="Xu L."/>
            <person name="Xing Y.-T."/>
            <person name="Sun J.-Q."/>
        </authorList>
    </citation>
    <scope>NUCLEOTIDE SEQUENCE [LARGE SCALE GENOMIC DNA]</scope>
    <source>
        <strain evidence="5 6">LN3S51</strain>
        <plasmid evidence="5 6">unnamed2</plasmid>
    </source>
</reference>
<evidence type="ECO:0000259" key="4">
    <source>
        <dbReference type="Pfam" id="PF00535"/>
    </source>
</evidence>
<dbReference type="EMBL" id="CP042263">
    <property type="protein sequence ID" value="QDY70955.1"/>
    <property type="molecule type" value="Genomic_DNA"/>
</dbReference>
<keyword evidence="2" id="KW-0328">Glycosyltransferase</keyword>
<keyword evidence="6" id="KW-1185">Reference proteome</keyword>
<protein>
    <submittedName>
        <fullName evidence="5">Glycosyltransferase</fullName>
    </submittedName>
</protein>